<evidence type="ECO:0000313" key="1">
    <source>
        <dbReference type="EMBL" id="PBK85821.1"/>
    </source>
</evidence>
<dbReference type="OrthoDB" id="10526612at2759"/>
<proteinExistence type="predicted"/>
<organism evidence="1 2">
    <name type="scientific">Armillaria gallica</name>
    <name type="common">Bulbous honey fungus</name>
    <name type="synonym">Armillaria bulbosa</name>
    <dbReference type="NCBI Taxonomy" id="47427"/>
    <lineage>
        <taxon>Eukaryota</taxon>
        <taxon>Fungi</taxon>
        <taxon>Dikarya</taxon>
        <taxon>Basidiomycota</taxon>
        <taxon>Agaricomycotina</taxon>
        <taxon>Agaricomycetes</taxon>
        <taxon>Agaricomycetidae</taxon>
        <taxon>Agaricales</taxon>
        <taxon>Marasmiineae</taxon>
        <taxon>Physalacriaceae</taxon>
        <taxon>Armillaria</taxon>
    </lineage>
</organism>
<dbReference type="InParanoid" id="A0A2H3CRZ2"/>
<name>A0A2H3CRZ2_ARMGA</name>
<protein>
    <submittedName>
        <fullName evidence="1">Uncharacterized protein</fullName>
    </submittedName>
</protein>
<dbReference type="EMBL" id="KZ293688">
    <property type="protein sequence ID" value="PBK85821.1"/>
    <property type="molecule type" value="Genomic_DNA"/>
</dbReference>
<evidence type="ECO:0000313" key="2">
    <source>
        <dbReference type="Proteomes" id="UP000217790"/>
    </source>
</evidence>
<keyword evidence="2" id="KW-1185">Reference proteome</keyword>
<dbReference type="AlphaFoldDB" id="A0A2H3CRZ2"/>
<gene>
    <name evidence="1" type="ORF">ARMGADRAFT_544615</name>
</gene>
<reference evidence="2" key="1">
    <citation type="journal article" date="2017" name="Nat. Ecol. Evol.">
        <title>Genome expansion and lineage-specific genetic innovations in the forest pathogenic fungi Armillaria.</title>
        <authorList>
            <person name="Sipos G."/>
            <person name="Prasanna A.N."/>
            <person name="Walter M.C."/>
            <person name="O'Connor E."/>
            <person name="Balint B."/>
            <person name="Krizsan K."/>
            <person name="Kiss B."/>
            <person name="Hess J."/>
            <person name="Varga T."/>
            <person name="Slot J."/>
            <person name="Riley R."/>
            <person name="Boka B."/>
            <person name="Rigling D."/>
            <person name="Barry K."/>
            <person name="Lee J."/>
            <person name="Mihaltcheva S."/>
            <person name="LaButti K."/>
            <person name="Lipzen A."/>
            <person name="Waldron R."/>
            <person name="Moloney N.M."/>
            <person name="Sperisen C."/>
            <person name="Kredics L."/>
            <person name="Vagvoelgyi C."/>
            <person name="Patrignani A."/>
            <person name="Fitzpatrick D."/>
            <person name="Nagy I."/>
            <person name="Doyle S."/>
            <person name="Anderson J.B."/>
            <person name="Grigoriev I.V."/>
            <person name="Gueldener U."/>
            <person name="Muensterkoetter M."/>
            <person name="Nagy L.G."/>
        </authorList>
    </citation>
    <scope>NUCLEOTIDE SEQUENCE [LARGE SCALE GENOMIC DNA]</scope>
    <source>
        <strain evidence="2">Ar21-2</strain>
    </source>
</reference>
<sequence length="149" mass="17169">MATHSTKHTTLRQKLNILGAGYVRTRGVTVDRAWSELFPFEHVMRSSGWSNLLSNVNEIHSERPQVKRTRHRVVKRDERRGQNALLSAHLLLSEIAGGRYVSFNEDFNVEQRKEVSFLDIPGLNVDLVLHDVMEMYICTFILSYSIRGT</sequence>
<accession>A0A2H3CRZ2</accession>
<dbReference type="Proteomes" id="UP000217790">
    <property type="component" value="Unassembled WGS sequence"/>
</dbReference>